<comment type="caution">
    <text evidence="1">The sequence shown here is derived from an EMBL/GenBank/DDBJ whole genome shotgun (WGS) entry which is preliminary data.</text>
</comment>
<gene>
    <name evidence="1" type="ORF">SPELUC_LOCUS16961</name>
</gene>
<reference evidence="1" key="1">
    <citation type="submission" date="2021-06" db="EMBL/GenBank/DDBJ databases">
        <authorList>
            <person name="Kallberg Y."/>
            <person name="Tangrot J."/>
            <person name="Rosling A."/>
        </authorList>
    </citation>
    <scope>NUCLEOTIDE SEQUENCE</scope>
    <source>
        <strain evidence="1">28 12/20/2015</strain>
    </source>
</reference>
<accession>A0ACA9RD83</accession>
<protein>
    <submittedName>
        <fullName evidence="1">234_t:CDS:1</fullName>
    </submittedName>
</protein>
<sequence>VLNDHPDAIINQDVQIILKSRGFFHDMEQIFKIFAPIRATILRLERANCTMTDCFIQLGMYTQITLYAAQLWQSMGYKDKLSAQTLIAQIIKFKEKEFLYNVGYDSQ</sequence>
<keyword evidence="2" id="KW-1185">Reference proteome</keyword>
<organism evidence="1 2">
    <name type="scientific">Cetraspora pellucida</name>
    <dbReference type="NCBI Taxonomy" id="1433469"/>
    <lineage>
        <taxon>Eukaryota</taxon>
        <taxon>Fungi</taxon>
        <taxon>Fungi incertae sedis</taxon>
        <taxon>Mucoromycota</taxon>
        <taxon>Glomeromycotina</taxon>
        <taxon>Glomeromycetes</taxon>
        <taxon>Diversisporales</taxon>
        <taxon>Gigasporaceae</taxon>
        <taxon>Cetraspora</taxon>
    </lineage>
</organism>
<feature type="non-terminal residue" evidence="1">
    <location>
        <position position="107"/>
    </location>
</feature>
<evidence type="ECO:0000313" key="1">
    <source>
        <dbReference type="EMBL" id="CAG8787813.1"/>
    </source>
</evidence>
<proteinExistence type="predicted"/>
<dbReference type="Proteomes" id="UP000789366">
    <property type="component" value="Unassembled WGS sequence"/>
</dbReference>
<name>A0ACA9RD83_9GLOM</name>
<evidence type="ECO:0000313" key="2">
    <source>
        <dbReference type="Proteomes" id="UP000789366"/>
    </source>
</evidence>
<feature type="non-terminal residue" evidence="1">
    <location>
        <position position="1"/>
    </location>
</feature>
<dbReference type="EMBL" id="CAJVPW010066123">
    <property type="protein sequence ID" value="CAG8787813.1"/>
    <property type="molecule type" value="Genomic_DNA"/>
</dbReference>